<comment type="caution">
    <text evidence="5">The sequence shown here is derived from an EMBL/GenBank/DDBJ whole genome shotgun (WGS) entry which is preliminary data.</text>
</comment>
<dbReference type="SMART" id="SM00385">
    <property type="entry name" value="CYCLIN"/>
    <property type="match status" value="2"/>
</dbReference>
<dbReference type="CDD" id="cd20524">
    <property type="entry name" value="CYCLIN_CCNH_rpt1"/>
    <property type="match status" value="1"/>
</dbReference>
<feature type="domain" description="Cyclin-like" evidence="4">
    <location>
        <begin position="116"/>
        <end position="197"/>
    </location>
</feature>
<evidence type="ECO:0000256" key="1">
    <source>
        <dbReference type="ARBA" id="ARBA00023127"/>
    </source>
</evidence>
<dbReference type="InterPro" id="IPR006671">
    <property type="entry name" value="Cyclin_N"/>
</dbReference>
<evidence type="ECO:0000313" key="5">
    <source>
        <dbReference type="EMBL" id="KAG0247851.1"/>
    </source>
</evidence>
<dbReference type="AlphaFoldDB" id="A0A9P6PI02"/>
<dbReference type="InterPro" id="IPR013763">
    <property type="entry name" value="Cyclin-like_dom"/>
</dbReference>
<keyword evidence="1 2" id="KW-0195">Cyclin</keyword>
<feature type="region of interest" description="Disordered" evidence="3">
    <location>
        <begin position="334"/>
        <end position="374"/>
    </location>
</feature>
<evidence type="ECO:0000256" key="2">
    <source>
        <dbReference type="RuleBase" id="RU000383"/>
    </source>
</evidence>
<accession>A0A9P6PI02</accession>
<feature type="domain" description="Cyclin-like" evidence="4">
    <location>
        <begin position="217"/>
        <end position="304"/>
    </location>
</feature>
<comment type="similarity">
    <text evidence="2">Belongs to the cyclin family.</text>
</comment>
<feature type="compositionally biased region" description="Low complexity" evidence="3">
    <location>
        <begin position="13"/>
        <end position="27"/>
    </location>
</feature>
<dbReference type="PANTHER" id="PTHR10026">
    <property type="entry name" value="CYCLIN"/>
    <property type="match status" value="1"/>
</dbReference>
<feature type="compositionally biased region" description="Acidic residues" evidence="3">
    <location>
        <begin position="349"/>
        <end position="360"/>
    </location>
</feature>
<evidence type="ECO:0000313" key="6">
    <source>
        <dbReference type="Proteomes" id="UP000726737"/>
    </source>
</evidence>
<dbReference type="OrthoDB" id="340962at2759"/>
<dbReference type="GO" id="GO:0016538">
    <property type="term" value="F:cyclin-dependent protein serine/threonine kinase regulator activity"/>
    <property type="evidence" value="ECO:0007669"/>
    <property type="project" value="InterPro"/>
</dbReference>
<dbReference type="Proteomes" id="UP000726737">
    <property type="component" value="Unassembled WGS sequence"/>
</dbReference>
<protein>
    <recommendedName>
        <fullName evidence="4">Cyclin-like domain-containing protein</fullName>
    </recommendedName>
</protein>
<dbReference type="Pfam" id="PF16899">
    <property type="entry name" value="Cyclin_C_2"/>
    <property type="match status" value="1"/>
</dbReference>
<organism evidence="5 6">
    <name type="scientific">Mortierella polycephala</name>
    <dbReference type="NCBI Taxonomy" id="41804"/>
    <lineage>
        <taxon>Eukaryota</taxon>
        <taxon>Fungi</taxon>
        <taxon>Fungi incertae sedis</taxon>
        <taxon>Mucoromycota</taxon>
        <taxon>Mortierellomycotina</taxon>
        <taxon>Mortierellomycetes</taxon>
        <taxon>Mortierellales</taxon>
        <taxon>Mortierellaceae</taxon>
        <taxon>Mortierella</taxon>
    </lineage>
</organism>
<reference evidence="5" key="1">
    <citation type="journal article" date="2020" name="Fungal Divers.">
        <title>Resolving the Mortierellaceae phylogeny through synthesis of multi-gene phylogenetics and phylogenomics.</title>
        <authorList>
            <person name="Vandepol N."/>
            <person name="Liber J."/>
            <person name="Desiro A."/>
            <person name="Na H."/>
            <person name="Kennedy M."/>
            <person name="Barry K."/>
            <person name="Grigoriev I.V."/>
            <person name="Miller A.N."/>
            <person name="O'Donnell K."/>
            <person name="Stajich J.E."/>
            <person name="Bonito G."/>
        </authorList>
    </citation>
    <scope>NUCLEOTIDE SEQUENCE</scope>
    <source>
        <strain evidence="5">KOD948</strain>
    </source>
</reference>
<dbReference type="InterPro" id="IPR043198">
    <property type="entry name" value="Cyclin/Ssn8"/>
</dbReference>
<dbReference type="InterPro" id="IPR036915">
    <property type="entry name" value="Cyclin-like_sf"/>
</dbReference>
<evidence type="ECO:0000256" key="3">
    <source>
        <dbReference type="SAM" id="MobiDB-lite"/>
    </source>
</evidence>
<sequence length="374" mass="42871">MITASENTNGIASETTPTTTISTTASTVDANDVNGTSQTTTTGNANEAMKEITMKQLYEQSTQYKYWRFTQSALDDMRNKLNDEVIASIKEGDNVPEDFEFVNVAEELALMGYYERRIVQIFKHWKLPSYVSATAIAYMKRFFLENTMVDYHPKDVMLTCMFLARKTENYLLAIEDFSSVLKSPAQPILNLEFLVCKSLRFHFTVHHPYRPCLGFFYDMQAVADSIEKLQKVYEKALTLIDTSLHTDLGFLYQPSQIALAALKMACKEESYDFEKYANYKFKSNESTSQKYNETLFPILKAIEKALTEDPRCHEGDKLALKDIDQRLKKCTELANSPSNLSKRKRIEPNGDDDDDDDDDERLDKRAKTDNDNSE</sequence>
<feature type="compositionally biased region" description="Basic and acidic residues" evidence="3">
    <location>
        <begin position="361"/>
        <end position="374"/>
    </location>
</feature>
<proteinExistence type="inferred from homology"/>
<dbReference type="InterPro" id="IPR031658">
    <property type="entry name" value="Cyclin_C_2"/>
</dbReference>
<evidence type="ECO:0000259" key="4">
    <source>
        <dbReference type="SMART" id="SM00385"/>
    </source>
</evidence>
<dbReference type="GO" id="GO:0006357">
    <property type="term" value="P:regulation of transcription by RNA polymerase II"/>
    <property type="evidence" value="ECO:0007669"/>
    <property type="project" value="InterPro"/>
</dbReference>
<dbReference type="EMBL" id="JAAAJA010001188">
    <property type="protein sequence ID" value="KAG0247851.1"/>
    <property type="molecule type" value="Genomic_DNA"/>
</dbReference>
<dbReference type="Pfam" id="PF00134">
    <property type="entry name" value="Cyclin_N"/>
    <property type="match status" value="1"/>
</dbReference>
<feature type="compositionally biased region" description="Polar residues" evidence="3">
    <location>
        <begin position="1"/>
        <end position="12"/>
    </location>
</feature>
<feature type="region of interest" description="Disordered" evidence="3">
    <location>
        <begin position="1"/>
        <end position="43"/>
    </location>
</feature>
<gene>
    <name evidence="5" type="ORF">BG011_000808</name>
</gene>
<name>A0A9P6PI02_9FUNG</name>
<dbReference type="CDD" id="cd20525">
    <property type="entry name" value="CYCLIN_CCNH_rpt2"/>
    <property type="match status" value="1"/>
</dbReference>
<dbReference type="Gene3D" id="1.10.472.10">
    <property type="entry name" value="Cyclin-like"/>
    <property type="match status" value="2"/>
</dbReference>
<keyword evidence="6" id="KW-1185">Reference proteome</keyword>
<feature type="compositionally biased region" description="Polar residues" evidence="3">
    <location>
        <begin position="33"/>
        <end position="43"/>
    </location>
</feature>
<dbReference type="SUPFAM" id="SSF47954">
    <property type="entry name" value="Cyclin-like"/>
    <property type="match status" value="2"/>
</dbReference>